<organism evidence="9 10">
    <name type="scientific">Nocardioides panaciterrulae</name>
    <dbReference type="NCBI Taxonomy" id="661492"/>
    <lineage>
        <taxon>Bacteria</taxon>
        <taxon>Bacillati</taxon>
        <taxon>Actinomycetota</taxon>
        <taxon>Actinomycetes</taxon>
        <taxon>Propionibacteriales</taxon>
        <taxon>Nocardioidaceae</taxon>
        <taxon>Nocardioides</taxon>
    </lineage>
</organism>
<evidence type="ECO:0000256" key="2">
    <source>
        <dbReference type="ARBA" id="ARBA00022448"/>
    </source>
</evidence>
<feature type="domain" description="ABC transmembrane type-1" evidence="8">
    <location>
        <begin position="15"/>
        <end position="207"/>
    </location>
</feature>
<evidence type="ECO:0000313" key="9">
    <source>
        <dbReference type="EMBL" id="NYD42971.1"/>
    </source>
</evidence>
<dbReference type="SUPFAM" id="SSF161098">
    <property type="entry name" value="MetI-like"/>
    <property type="match status" value="1"/>
</dbReference>
<evidence type="ECO:0000259" key="8">
    <source>
        <dbReference type="PROSITE" id="PS50928"/>
    </source>
</evidence>
<feature type="transmembrane region" description="Helical" evidence="7">
    <location>
        <begin position="20"/>
        <end position="42"/>
    </location>
</feature>
<dbReference type="GO" id="GO:0006865">
    <property type="term" value="P:amino acid transport"/>
    <property type="evidence" value="ECO:0007669"/>
    <property type="project" value="TreeGrafter"/>
</dbReference>
<comment type="similarity">
    <text evidence="7">Belongs to the binding-protein-dependent transport system permease family.</text>
</comment>
<dbReference type="InterPro" id="IPR000515">
    <property type="entry name" value="MetI-like"/>
</dbReference>
<dbReference type="GO" id="GO:0043190">
    <property type="term" value="C:ATP-binding cassette (ABC) transporter complex"/>
    <property type="evidence" value="ECO:0007669"/>
    <property type="project" value="InterPro"/>
</dbReference>
<dbReference type="InterPro" id="IPR010065">
    <property type="entry name" value="AA_ABC_transptr_permease_3TM"/>
</dbReference>
<dbReference type="Gene3D" id="1.10.3720.10">
    <property type="entry name" value="MetI-like"/>
    <property type="match status" value="1"/>
</dbReference>
<feature type="transmembrane region" description="Helical" evidence="7">
    <location>
        <begin position="188"/>
        <end position="210"/>
    </location>
</feature>
<comment type="subcellular location">
    <subcellularLocation>
        <location evidence="1 7">Cell membrane</location>
        <topology evidence="1 7">Multi-pass membrane protein</topology>
    </subcellularLocation>
</comment>
<reference evidence="9 10" key="1">
    <citation type="submission" date="2020-07" db="EMBL/GenBank/DDBJ databases">
        <title>Sequencing the genomes of 1000 actinobacteria strains.</title>
        <authorList>
            <person name="Klenk H.-P."/>
        </authorList>
    </citation>
    <scope>NUCLEOTIDE SEQUENCE [LARGE SCALE GENOMIC DNA]</scope>
    <source>
        <strain evidence="9 10">DSM 21350</strain>
    </source>
</reference>
<feature type="transmembrane region" description="Helical" evidence="7">
    <location>
        <begin position="148"/>
        <end position="168"/>
    </location>
</feature>
<dbReference type="InterPro" id="IPR035906">
    <property type="entry name" value="MetI-like_sf"/>
</dbReference>
<evidence type="ECO:0000256" key="1">
    <source>
        <dbReference type="ARBA" id="ARBA00004651"/>
    </source>
</evidence>
<dbReference type="RefSeq" id="WP_179664541.1">
    <property type="nucleotide sequence ID" value="NZ_JACCBG010000001.1"/>
</dbReference>
<comment type="caution">
    <text evidence="9">The sequence shown here is derived from an EMBL/GenBank/DDBJ whole genome shotgun (WGS) entry which is preliminary data.</text>
</comment>
<gene>
    <name evidence="9" type="ORF">BJZ21_003054</name>
</gene>
<evidence type="ECO:0000313" key="10">
    <source>
        <dbReference type="Proteomes" id="UP000535511"/>
    </source>
</evidence>
<dbReference type="GO" id="GO:0022857">
    <property type="term" value="F:transmembrane transporter activity"/>
    <property type="evidence" value="ECO:0007669"/>
    <property type="project" value="InterPro"/>
</dbReference>
<dbReference type="InterPro" id="IPR043429">
    <property type="entry name" value="ArtM/GltK/GlnP/TcyL/YhdX-like"/>
</dbReference>
<keyword evidence="10" id="KW-1185">Reference proteome</keyword>
<dbReference type="Proteomes" id="UP000535511">
    <property type="component" value="Unassembled WGS sequence"/>
</dbReference>
<keyword evidence="3" id="KW-1003">Cell membrane</keyword>
<accession>A0A7Y9E842</accession>
<name>A0A7Y9E842_9ACTN</name>
<dbReference type="PANTHER" id="PTHR30614">
    <property type="entry name" value="MEMBRANE COMPONENT OF AMINO ACID ABC TRANSPORTER"/>
    <property type="match status" value="1"/>
</dbReference>
<evidence type="ECO:0000256" key="7">
    <source>
        <dbReference type="RuleBase" id="RU363032"/>
    </source>
</evidence>
<evidence type="ECO:0000256" key="5">
    <source>
        <dbReference type="ARBA" id="ARBA00022989"/>
    </source>
</evidence>
<keyword evidence="4 7" id="KW-0812">Transmembrane</keyword>
<sequence length="217" mass="24032">MTINFGAVLPYLPVMLKGLWISIEVTVLSFFIGSVAGVFVYLGRRSELAPLRWLAHAFVEIFRNTPLLVQLYLIYFGLPQVGINLDPFWSTLLGMTLNNAAYTSEIFRAGIESVPAGLVEAAGALGMRSMQTFRFVVLKPAVRNVLPALTNQFIVLFLFSAVGSVISLNELTSALADLNQRTLRTLEIFTLGGLLYYLTSAVIAGSSRLAERYLFRW</sequence>
<proteinExistence type="inferred from homology"/>
<dbReference type="Pfam" id="PF00528">
    <property type="entry name" value="BPD_transp_1"/>
    <property type="match status" value="1"/>
</dbReference>
<protein>
    <submittedName>
        <fullName evidence="9">Polar amino acid transport system permease protein</fullName>
    </submittedName>
</protein>
<evidence type="ECO:0000256" key="4">
    <source>
        <dbReference type="ARBA" id="ARBA00022692"/>
    </source>
</evidence>
<dbReference type="NCBIfam" id="TIGR01726">
    <property type="entry name" value="HEQRo_perm_3TM"/>
    <property type="match status" value="1"/>
</dbReference>
<keyword evidence="5 7" id="KW-1133">Transmembrane helix</keyword>
<dbReference type="EMBL" id="JACCBG010000001">
    <property type="protein sequence ID" value="NYD42971.1"/>
    <property type="molecule type" value="Genomic_DNA"/>
</dbReference>
<dbReference type="AlphaFoldDB" id="A0A7Y9E842"/>
<dbReference type="PROSITE" id="PS50928">
    <property type="entry name" value="ABC_TM1"/>
    <property type="match status" value="1"/>
</dbReference>
<keyword evidence="2 7" id="KW-0813">Transport</keyword>
<keyword evidence="6 7" id="KW-0472">Membrane</keyword>
<dbReference type="CDD" id="cd06261">
    <property type="entry name" value="TM_PBP2"/>
    <property type="match status" value="1"/>
</dbReference>
<evidence type="ECO:0000256" key="6">
    <source>
        <dbReference type="ARBA" id="ARBA00023136"/>
    </source>
</evidence>
<dbReference type="PANTHER" id="PTHR30614:SF35">
    <property type="entry name" value="ABC TRANSPORTER PERMEASE PROTEIN"/>
    <property type="match status" value="1"/>
</dbReference>
<evidence type="ECO:0000256" key="3">
    <source>
        <dbReference type="ARBA" id="ARBA00022475"/>
    </source>
</evidence>